<feature type="domain" description="G5" evidence="3">
    <location>
        <begin position="383"/>
        <end position="463"/>
    </location>
</feature>
<name>A0ABT6TU56_9BACL</name>
<feature type="region of interest" description="Disordered" evidence="2">
    <location>
        <begin position="456"/>
        <end position="485"/>
    </location>
</feature>
<keyword evidence="1" id="KW-0732">Signal</keyword>
<dbReference type="Proteomes" id="UP001161691">
    <property type="component" value="Unassembled WGS sequence"/>
</dbReference>
<dbReference type="Pfam" id="PF04294">
    <property type="entry name" value="VanW"/>
    <property type="match status" value="1"/>
</dbReference>
<sequence>MDGQFIRAPVVGGQAAVADIAAANPAARRPRMLPDGVAVGGLELGGMSADAAIAKVGSRIEAALDGHVTLVDRRPEEASPAPATAFAPTWRELGLNLDAEEAIRAIVRYRDAGWLERRSAARAMAKRYAIEAVWDEEMFADKAEALWGRLAEKQPIDAVRTIDDRDRVVYSPETPGETLDIASLLKAFKKRAPAGLSEVAQSADDQIRIELRVPVASVKPEITTALLRAQGIARKIAEFTTSFTASGEGRVHNVKATAEALDGTMLLPGETFDYGAIVAEARRVYGYREAPVILKGKLVPGIGGGICQVSSTLYNAVLRASNIEIVERRNHSLAVNYLPQGMDATFAEGSINFRFRNDTGKRLLIKASVRGKRLTVKLFGTMADNVRYELETVHVKELTPKTVYMQDADVPVGMSRLLQEGKPGAVVDTYRLKFVDDRLAARRKLNRSAYRAQDAIVAVHPSDPRAGRSEQPHPQPQGRTPAEPM</sequence>
<accession>A0ABT6TU56</accession>
<protein>
    <submittedName>
        <fullName evidence="4">VanW family protein</fullName>
    </submittedName>
</protein>
<evidence type="ECO:0000313" key="4">
    <source>
        <dbReference type="EMBL" id="MDI4650392.1"/>
    </source>
</evidence>
<proteinExistence type="predicted"/>
<gene>
    <name evidence="4" type="ORF">KB449_36010</name>
</gene>
<organism evidence="4 5">
    <name type="scientific">Cohnella hashimotonis</name>
    <dbReference type="NCBI Taxonomy" id="2826895"/>
    <lineage>
        <taxon>Bacteria</taxon>
        <taxon>Bacillati</taxon>
        <taxon>Bacillota</taxon>
        <taxon>Bacilli</taxon>
        <taxon>Bacillales</taxon>
        <taxon>Paenibacillaceae</taxon>
        <taxon>Cohnella</taxon>
    </lineage>
</organism>
<dbReference type="InterPro" id="IPR007391">
    <property type="entry name" value="Vancomycin_resist_VanW"/>
</dbReference>
<dbReference type="Gene3D" id="2.20.230.10">
    <property type="entry name" value="Resuscitation-promoting factor rpfb"/>
    <property type="match status" value="1"/>
</dbReference>
<dbReference type="EMBL" id="JAGRPV010000002">
    <property type="protein sequence ID" value="MDI4650392.1"/>
    <property type="molecule type" value="Genomic_DNA"/>
</dbReference>
<keyword evidence="5" id="KW-1185">Reference proteome</keyword>
<dbReference type="RefSeq" id="WP_282913240.1">
    <property type="nucleotide sequence ID" value="NZ_JAGRPV010000002.1"/>
</dbReference>
<dbReference type="PANTHER" id="PTHR35788">
    <property type="entry name" value="EXPORTED PROTEIN-RELATED"/>
    <property type="match status" value="1"/>
</dbReference>
<dbReference type="PROSITE" id="PS51109">
    <property type="entry name" value="G5"/>
    <property type="match status" value="1"/>
</dbReference>
<dbReference type="Pfam" id="PF12229">
    <property type="entry name" value="PG_binding_4"/>
    <property type="match status" value="1"/>
</dbReference>
<dbReference type="PANTHER" id="PTHR35788:SF1">
    <property type="entry name" value="EXPORTED PROTEIN"/>
    <property type="match status" value="1"/>
</dbReference>
<reference evidence="4" key="1">
    <citation type="submission" date="2023-04" db="EMBL/GenBank/DDBJ databases">
        <title>Comparative genomic analysis of Cohnella hashimotonis sp. nov., isolated from the International Space Station.</title>
        <authorList>
            <person name="Venkateswaran K."/>
            <person name="Simpson A."/>
        </authorList>
    </citation>
    <scope>NUCLEOTIDE SEQUENCE</scope>
    <source>
        <strain evidence="4">F6_2S_P_1</strain>
    </source>
</reference>
<evidence type="ECO:0000259" key="3">
    <source>
        <dbReference type="PROSITE" id="PS51109"/>
    </source>
</evidence>
<dbReference type="Pfam" id="PF07501">
    <property type="entry name" value="G5"/>
    <property type="match status" value="1"/>
</dbReference>
<evidence type="ECO:0000313" key="5">
    <source>
        <dbReference type="Proteomes" id="UP001161691"/>
    </source>
</evidence>
<dbReference type="InterPro" id="IPR011098">
    <property type="entry name" value="G5_dom"/>
</dbReference>
<evidence type="ECO:0000256" key="2">
    <source>
        <dbReference type="SAM" id="MobiDB-lite"/>
    </source>
</evidence>
<dbReference type="InterPro" id="IPR022029">
    <property type="entry name" value="YoaR-like_PG-bd"/>
</dbReference>
<feature type="compositionally biased region" description="Basic and acidic residues" evidence="2">
    <location>
        <begin position="462"/>
        <end position="471"/>
    </location>
</feature>
<evidence type="ECO:0000256" key="1">
    <source>
        <dbReference type="ARBA" id="ARBA00022729"/>
    </source>
</evidence>
<dbReference type="InterPro" id="IPR052913">
    <property type="entry name" value="Glycopeptide_resist_protein"/>
</dbReference>
<comment type="caution">
    <text evidence="4">The sequence shown here is derived from an EMBL/GenBank/DDBJ whole genome shotgun (WGS) entry which is preliminary data.</text>
</comment>
<dbReference type="SMART" id="SM01208">
    <property type="entry name" value="G5"/>
    <property type="match status" value="1"/>
</dbReference>